<dbReference type="InterPro" id="IPR019734">
    <property type="entry name" value="TPR_rpt"/>
</dbReference>
<dbReference type="STRING" id="582402.Hbal_1073"/>
<dbReference type="AlphaFoldDB" id="C6XRD5"/>
<dbReference type="EMBL" id="CP001678">
    <property type="protein sequence ID" value="ACT58767.1"/>
    <property type="molecule type" value="Genomic_DNA"/>
</dbReference>
<dbReference type="OrthoDB" id="9766710at2"/>
<sequence>MRRSSFRYTKLTQVCASVLIGGLLAGCAVSPKSDVEPSAYVISQSGISQIAAKTQSGVVTSYDSPNAMLENADMAAFMLEARDAYLKSEKSGAWGFTAVDMMLAGQYTEALTVLNEMPQQTTPWAAMTSDFLRPWILGAKGDVELAKEAMLAQKDTMPNHSFRGYQALLLEGVGLYEEALGIYQQGPDFFVNPDEDDVDTAEAYQKFIAESLAFNAERILALRHADLLVKLDRDAEAMVIYTSLLHANEDDAYTNARMKELSSGEKKVKPFHTAHTALGVALADQAELIQQREVFAGMVLAKGAKSPFNHFLSAIRQTAALLNPSSLEIRQIEADNLYQYGFFDAAARFALAGNVEDDDAKASLLIRASEAHLEAGNSEAMESLNKRALTLTDEPFTLLNIADLMVRISDTDRADALIMQILDKEDLDPKTRAYANILFAENKQQAGDLLAASQAARVAVEVDDSDQTRGFLASTLTKSDVTREEGLDIYRELFIQSPDSPSMMNNFGYALIVNATTDKELDEGFRLLKRANRITPFEPNLLDSLGWAYYLYGDYERAEEYISKALDLFLPFDHWELHSHLGDVYWRLGREDDARASWQTSLDQFPPALDRATIASKLENGLTEAAPVPRVPPFVPKNEAPPKIRSI</sequence>
<dbReference type="Gene3D" id="1.25.40.10">
    <property type="entry name" value="Tetratricopeptide repeat domain"/>
    <property type="match status" value="1"/>
</dbReference>
<evidence type="ECO:0000256" key="1">
    <source>
        <dbReference type="PROSITE-ProRule" id="PRU00339"/>
    </source>
</evidence>
<dbReference type="SMART" id="SM00028">
    <property type="entry name" value="TPR"/>
    <property type="match status" value="2"/>
</dbReference>
<name>C6XRD5_HIRBI</name>
<organism evidence="3 4">
    <name type="scientific">Hirschia baltica (strain ATCC 49814 / DSM 5838 / IFAM 1418)</name>
    <dbReference type="NCBI Taxonomy" id="582402"/>
    <lineage>
        <taxon>Bacteria</taxon>
        <taxon>Pseudomonadati</taxon>
        <taxon>Pseudomonadota</taxon>
        <taxon>Alphaproteobacteria</taxon>
        <taxon>Hyphomonadales</taxon>
        <taxon>Hyphomonadaceae</taxon>
        <taxon>Hirschia</taxon>
    </lineage>
</organism>
<protein>
    <submittedName>
        <fullName evidence="3">Tetratricopeptide TPR_2 repeat protein</fullName>
    </submittedName>
</protein>
<reference evidence="4" key="1">
    <citation type="journal article" date="2011" name="J. Bacteriol.">
        <title>Genome sequences of eight morphologically diverse alphaproteobacteria.</title>
        <authorList>
            <consortium name="US DOE Joint Genome Institute"/>
            <person name="Brown P.J."/>
            <person name="Kysela D.T."/>
            <person name="Buechlein A."/>
            <person name="Hemmerich C."/>
            <person name="Brun Y.V."/>
        </authorList>
    </citation>
    <scope>NUCLEOTIDE SEQUENCE [LARGE SCALE GENOMIC DNA]</scope>
    <source>
        <strain evidence="4">ATCC 49814 / DSM 5838 / IFAM 1418</strain>
    </source>
</reference>
<dbReference type="SUPFAM" id="SSF48452">
    <property type="entry name" value="TPR-like"/>
    <property type="match status" value="1"/>
</dbReference>
<dbReference type="PROSITE" id="PS51257">
    <property type="entry name" value="PROKAR_LIPOPROTEIN"/>
    <property type="match status" value="1"/>
</dbReference>
<evidence type="ECO:0000313" key="4">
    <source>
        <dbReference type="Proteomes" id="UP000002745"/>
    </source>
</evidence>
<feature type="chain" id="PRO_5002974155" evidence="2">
    <location>
        <begin position="26"/>
        <end position="647"/>
    </location>
</feature>
<keyword evidence="1" id="KW-0802">TPR repeat</keyword>
<evidence type="ECO:0000256" key="2">
    <source>
        <dbReference type="SAM" id="SignalP"/>
    </source>
</evidence>
<dbReference type="HOGENOM" id="CLU_424999_0_0_5"/>
<proteinExistence type="predicted"/>
<dbReference type="Proteomes" id="UP000002745">
    <property type="component" value="Chromosome"/>
</dbReference>
<dbReference type="InterPro" id="IPR011990">
    <property type="entry name" value="TPR-like_helical_dom_sf"/>
</dbReference>
<dbReference type="PROSITE" id="PS50005">
    <property type="entry name" value="TPR"/>
    <property type="match status" value="1"/>
</dbReference>
<gene>
    <name evidence="3" type="ordered locus">Hbal_1073</name>
</gene>
<dbReference type="eggNOG" id="COG0457">
    <property type="taxonomic scope" value="Bacteria"/>
</dbReference>
<dbReference type="KEGG" id="hba:Hbal_1073"/>
<accession>C6XRD5</accession>
<keyword evidence="4" id="KW-1185">Reference proteome</keyword>
<feature type="signal peptide" evidence="2">
    <location>
        <begin position="1"/>
        <end position="25"/>
    </location>
</feature>
<dbReference type="RefSeq" id="WP_015826917.1">
    <property type="nucleotide sequence ID" value="NC_012982.1"/>
</dbReference>
<keyword evidence="2" id="KW-0732">Signal</keyword>
<feature type="repeat" description="TPR" evidence="1">
    <location>
        <begin position="539"/>
        <end position="572"/>
    </location>
</feature>
<evidence type="ECO:0000313" key="3">
    <source>
        <dbReference type="EMBL" id="ACT58767.1"/>
    </source>
</evidence>